<name>A0A225AN78_TALAT</name>
<dbReference type="FunFam" id="1.20.1250.20:FF:000064">
    <property type="entry name" value="MFS allantoate transporter"/>
    <property type="match status" value="1"/>
</dbReference>
<evidence type="ECO:0000256" key="12">
    <source>
        <dbReference type="ARBA" id="ARBA00037968"/>
    </source>
</evidence>
<feature type="transmembrane region" description="Helical" evidence="14">
    <location>
        <begin position="327"/>
        <end position="348"/>
    </location>
</feature>
<comment type="similarity">
    <text evidence="12">Belongs to the major facilitator superfamily. Allantoate permease family.</text>
</comment>
<evidence type="ECO:0000256" key="11">
    <source>
        <dbReference type="ARBA" id="ARBA00023136"/>
    </source>
</evidence>
<feature type="transmembrane region" description="Helical" evidence="14">
    <location>
        <begin position="355"/>
        <end position="375"/>
    </location>
</feature>
<dbReference type="CDD" id="cd06455">
    <property type="entry name" value="M3A_TOP"/>
    <property type="match status" value="1"/>
</dbReference>
<comment type="cofactor">
    <cofactor evidence="13">
        <name>Zn(2+)</name>
        <dbReference type="ChEBI" id="CHEBI:29105"/>
    </cofactor>
    <text evidence="13">Binds 1 zinc ion.</text>
</comment>
<keyword evidence="7 13" id="KW-0378">Hydrolase</keyword>
<proteinExistence type="inferred from homology"/>
<feature type="transmembrane region" description="Helical" evidence="14">
    <location>
        <begin position="61"/>
        <end position="79"/>
    </location>
</feature>
<dbReference type="InterPro" id="IPR024080">
    <property type="entry name" value="Neurolysin/TOP_N"/>
</dbReference>
<dbReference type="GO" id="GO:0016020">
    <property type="term" value="C:membrane"/>
    <property type="evidence" value="ECO:0007669"/>
    <property type="project" value="UniProtKB-SubCell"/>
</dbReference>
<keyword evidence="5 14" id="KW-0812">Transmembrane</keyword>
<evidence type="ECO:0000256" key="8">
    <source>
        <dbReference type="ARBA" id="ARBA00022833"/>
    </source>
</evidence>
<evidence type="ECO:0000256" key="9">
    <source>
        <dbReference type="ARBA" id="ARBA00022989"/>
    </source>
</evidence>
<feature type="transmembrane region" description="Helical" evidence="14">
    <location>
        <begin position="99"/>
        <end position="120"/>
    </location>
</feature>
<dbReference type="Gene3D" id="3.40.390.10">
    <property type="entry name" value="Collagenase (Catalytic Domain)"/>
    <property type="match status" value="1"/>
</dbReference>
<feature type="transmembrane region" description="Helical" evidence="14">
    <location>
        <begin position="127"/>
        <end position="146"/>
    </location>
</feature>
<dbReference type="SUPFAM" id="SSF55486">
    <property type="entry name" value="Metalloproteases ('zincins'), catalytic domain"/>
    <property type="match status" value="1"/>
</dbReference>
<evidence type="ECO:0000313" key="17">
    <source>
        <dbReference type="Proteomes" id="UP000214365"/>
    </source>
</evidence>
<evidence type="ECO:0000256" key="13">
    <source>
        <dbReference type="RuleBase" id="RU003435"/>
    </source>
</evidence>
<evidence type="ECO:0000256" key="1">
    <source>
        <dbReference type="ARBA" id="ARBA00004141"/>
    </source>
</evidence>
<evidence type="ECO:0000256" key="14">
    <source>
        <dbReference type="SAM" id="Phobius"/>
    </source>
</evidence>
<keyword evidence="6 13" id="KW-0479">Metal-binding</keyword>
<protein>
    <recommendedName>
        <fullName evidence="15">Major facilitator superfamily (MFS) profile domain-containing protein</fullName>
    </recommendedName>
</protein>
<dbReference type="EMBL" id="LFMY01000017">
    <property type="protein sequence ID" value="OKL55885.1"/>
    <property type="molecule type" value="Genomic_DNA"/>
</dbReference>
<dbReference type="InterPro" id="IPR001567">
    <property type="entry name" value="Pept_M3A_M3B_dom"/>
</dbReference>
<dbReference type="Gene3D" id="1.20.1250.20">
    <property type="entry name" value="MFS general substrate transporter like domains"/>
    <property type="match status" value="2"/>
</dbReference>
<feature type="domain" description="Major facilitator superfamily (MFS) profile" evidence="15">
    <location>
        <begin position="61"/>
        <end position="472"/>
    </location>
</feature>
<dbReference type="STRING" id="1441469.A0A225AN78"/>
<dbReference type="GO" id="GO:0046872">
    <property type="term" value="F:metal ion binding"/>
    <property type="evidence" value="ECO:0007669"/>
    <property type="project" value="UniProtKB-UniRule"/>
</dbReference>
<feature type="transmembrane region" description="Helical" evidence="14">
    <location>
        <begin position="446"/>
        <end position="465"/>
    </location>
</feature>
<dbReference type="Proteomes" id="UP000214365">
    <property type="component" value="Unassembled WGS sequence"/>
</dbReference>
<dbReference type="OrthoDB" id="6730379at2759"/>
<dbReference type="Gene3D" id="1.10.1370.10">
    <property type="entry name" value="Neurolysin, domain 3"/>
    <property type="match status" value="2"/>
</dbReference>
<feature type="transmembrane region" description="Helical" evidence="14">
    <location>
        <begin position="152"/>
        <end position="177"/>
    </location>
</feature>
<feature type="transmembrane region" description="Helical" evidence="14">
    <location>
        <begin position="292"/>
        <end position="321"/>
    </location>
</feature>
<organism evidence="16 17">
    <name type="scientific">Talaromyces atroroseus</name>
    <dbReference type="NCBI Taxonomy" id="1441469"/>
    <lineage>
        <taxon>Eukaryota</taxon>
        <taxon>Fungi</taxon>
        <taxon>Dikarya</taxon>
        <taxon>Ascomycota</taxon>
        <taxon>Pezizomycotina</taxon>
        <taxon>Eurotiomycetes</taxon>
        <taxon>Eurotiomycetidae</taxon>
        <taxon>Eurotiales</taxon>
        <taxon>Trichocomaceae</taxon>
        <taxon>Talaromyces</taxon>
        <taxon>Talaromyces sect. Trachyspermi</taxon>
    </lineage>
</organism>
<keyword evidence="17" id="KW-1185">Reference proteome</keyword>
<keyword evidence="11 14" id="KW-0472">Membrane</keyword>
<dbReference type="InterPro" id="IPR020846">
    <property type="entry name" value="MFS_dom"/>
</dbReference>
<dbReference type="InterPro" id="IPR045090">
    <property type="entry name" value="Pept_M3A_M3B"/>
</dbReference>
<dbReference type="SUPFAM" id="SSF103473">
    <property type="entry name" value="MFS general substrate transporter"/>
    <property type="match status" value="1"/>
</dbReference>
<comment type="caution">
    <text evidence="16">The sequence shown here is derived from an EMBL/GenBank/DDBJ whole genome shotgun (WGS) entry which is preliminary data.</text>
</comment>
<dbReference type="PANTHER" id="PTHR11804:SF84">
    <property type="entry name" value="SACCHAROLYSIN"/>
    <property type="match status" value="1"/>
</dbReference>
<dbReference type="FunFam" id="3.40.390.10:FF:000074">
    <property type="entry name" value="Metalloprotease"/>
    <property type="match status" value="1"/>
</dbReference>
<evidence type="ECO:0000256" key="10">
    <source>
        <dbReference type="ARBA" id="ARBA00023049"/>
    </source>
</evidence>
<dbReference type="InterPro" id="IPR024079">
    <property type="entry name" value="MetalloPept_cat_dom_sf"/>
</dbReference>
<dbReference type="AlphaFoldDB" id="A0A225AN78"/>
<dbReference type="GO" id="GO:0006508">
    <property type="term" value="P:proteolysis"/>
    <property type="evidence" value="ECO:0007669"/>
    <property type="project" value="UniProtKB-KW"/>
</dbReference>
<feature type="transmembrane region" description="Helical" evidence="14">
    <location>
        <begin position="381"/>
        <end position="402"/>
    </location>
</feature>
<dbReference type="RefSeq" id="XP_020116006.1">
    <property type="nucleotide sequence ID" value="XM_020263841.1"/>
</dbReference>
<dbReference type="GO" id="GO:0004222">
    <property type="term" value="F:metalloendopeptidase activity"/>
    <property type="evidence" value="ECO:0007669"/>
    <property type="project" value="InterPro"/>
</dbReference>
<dbReference type="GeneID" id="31008701"/>
<feature type="transmembrane region" description="Helical" evidence="14">
    <location>
        <begin position="189"/>
        <end position="208"/>
    </location>
</feature>
<evidence type="ECO:0000313" key="16">
    <source>
        <dbReference type="EMBL" id="OKL55885.1"/>
    </source>
</evidence>
<keyword evidence="10 13" id="KW-0482">Metalloprotease</keyword>
<accession>A0A225AN78</accession>
<sequence>MELEKQEFAETTVQDVESGALKNVKPRDADLALGVYELDVTEAEIAAVDHQKLVRKIDLRLIPIMTAVITLFTMDKATLSYSSIMGIRHDAHLTSNEYSWLGSIFSLGYMFANLPCALIIQKVPLSKWVVVNMSIWGVLLACMAAGKNYGSLFAIRLLLGIFEASITPVFVIMTGMWYTRAEQAARLGLWYSGVGLATIIGSPIAWGLDSPSASTGSLSSWQLLYVVFGAITVALAICFYFTVPDSQLSAKFLTPAERVVAINRIRVNQQGIGNRKFKAYQAIELLKDPRTYLYFAFQFIANIGYGAVGTFGSLMLVSLGFESRRALIMTMPHGATTLVGVIVTCYFASKMNDRTLWAGVSAMFGIVFGACLYGLEDNKWGSIIAFYFQQVFVAAYILNFSLVSANSAGHTKKVLTNCVLLLGSTSGSMTGPQITKNDPTYKKVKLVMMLAPTICLLILACIRLLNILENRRRDKSESRNEHVANSEFLDLTDGENKEFRRKAQVMKFMSFQEPPQECPRFTATPESLLRDTKLLIQQTKEVQDQLSKTVKPETVTFQNVLLPLIQNEHKVELEKNILNFYQNVSVDSNLREASREAEKLFEASEIETFTREDLHCLTDAVVMNSKEGDLDLESQRLLEQVHRKFVYNGLGLPKGEPRTRFAELQTRLSELRLKFDENRNEENGGIWLTRDELDGVPQDVLDGLEKDKDDPNKLRATFQWADFIPIQSYAKTSETRKRIFLGFENQCTQNVPIMKEIFVLRDEVARLLGVPGRPAIWPFAKRPRGDQFSFDAFKFAEYFSLDTTVRGMLEIFESLLGLVFLEDDGTDRDKYWHDDVKLFHVWDSELRGGGFVGYLYMDLHPRQGKYNNPSNHNLQPGFLDANGVRRYPATALRCGFSKPTPKKPSLLKHSEVVLLFHELGHGIHDLVSQTKYARFHGTRLVDDFCETPSILLENWCWSASVLESLSQHYSTLSPEYLQIWKEEAGGENVPPPPTKLPNEMIESVIRTRMVNSALVKLRVLHIALFDMAVHTPRSHQDIVDMNISELYNRLWVQVVGFDGPEDQGHEWGHGEATMGHIVDGYDVGFYGYLLSEVYALDIFHSFFKADPMNAIEGHRYRDTLLKKGGSQDEMKLYKLPGNQWFT</sequence>
<dbReference type="PROSITE" id="PS50850">
    <property type="entry name" value="MFS"/>
    <property type="match status" value="1"/>
</dbReference>
<gene>
    <name evidence="16" type="ORF">UA08_08945</name>
</gene>
<dbReference type="PANTHER" id="PTHR11804">
    <property type="entry name" value="PROTEASE M3 THIMET OLIGOPEPTIDASE-RELATED"/>
    <property type="match status" value="1"/>
</dbReference>
<dbReference type="Pfam" id="PF07690">
    <property type="entry name" value="MFS_1"/>
    <property type="match status" value="1"/>
</dbReference>
<dbReference type="InterPro" id="IPR024077">
    <property type="entry name" value="Neurolysin/TOP_dom2"/>
</dbReference>
<dbReference type="GO" id="GO:0006518">
    <property type="term" value="P:peptide metabolic process"/>
    <property type="evidence" value="ECO:0007669"/>
    <property type="project" value="TreeGrafter"/>
</dbReference>
<evidence type="ECO:0000256" key="7">
    <source>
        <dbReference type="ARBA" id="ARBA00022801"/>
    </source>
</evidence>
<dbReference type="GO" id="GO:0022857">
    <property type="term" value="F:transmembrane transporter activity"/>
    <property type="evidence" value="ECO:0007669"/>
    <property type="project" value="InterPro"/>
</dbReference>
<keyword evidence="8 13" id="KW-0862">Zinc</keyword>
<feature type="transmembrane region" description="Helical" evidence="14">
    <location>
        <begin position="220"/>
        <end position="243"/>
    </location>
</feature>
<keyword evidence="3" id="KW-0813">Transport</keyword>
<evidence type="ECO:0000256" key="6">
    <source>
        <dbReference type="ARBA" id="ARBA00022723"/>
    </source>
</evidence>
<evidence type="ECO:0000259" key="15">
    <source>
        <dbReference type="PROSITE" id="PS50850"/>
    </source>
</evidence>
<reference evidence="16 17" key="1">
    <citation type="submission" date="2015-06" db="EMBL/GenBank/DDBJ databases">
        <title>Talaromyces atroroseus IBT 11181 draft genome.</title>
        <authorList>
            <person name="Rasmussen K.B."/>
            <person name="Rasmussen S."/>
            <person name="Petersen B."/>
            <person name="Sicheritz-Ponten T."/>
            <person name="Mortensen U.H."/>
            <person name="Thrane U."/>
        </authorList>
    </citation>
    <scope>NUCLEOTIDE SEQUENCE [LARGE SCALE GENOMIC DNA]</scope>
    <source>
        <strain evidence="16 17">IBT 11181</strain>
    </source>
</reference>
<keyword evidence="4 13" id="KW-0645">Protease</keyword>
<evidence type="ECO:0000256" key="3">
    <source>
        <dbReference type="ARBA" id="ARBA00022448"/>
    </source>
</evidence>
<dbReference type="InterPro" id="IPR011701">
    <property type="entry name" value="MFS"/>
</dbReference>
<evidence type="ECO:0000256" key="2">
    <source>
        <dbReference type="ARBA" id="ARBA00006040"/>
    </source>
</evidence>
<dbReference type="Gene3D" id="1.20.1050.40">
    <property type="entry name" value="Endopeptidase. Chain P, domain 1"/>
    <property type="match status" value="1"/>
</dbReference>
<dbReference type="InterPro" id="IPR036259">
    <property type="entry name" value="MFS_trans_sf"/>
</dbReference>
<dbReference type="Pfam" id="PF01432">
    <property type="entry name" value="Peptidase_M3"/>
    <property type="match status" value="1"/>
</dbReference>
<dbReference type="GO" id="GO:0005758">
    <property type="term" value="C:mitochondrial intermembrane space"/>
    <property type="evidence" value="ECO:0007669"/>
    <property type="project" value="TreeGrafter"/>
</dbReference>
<comment type="subcellular location">
    <subcellularLocation>
        <location evidence="1">Membrane</location>
        <topology evidence="1">Multi-pass membrane protein</topology>
    </subcellularLocation>
</comment>
<comment type="similarity">
    <text evidence="2 13">Belongs to the peptidase M3 family.</text>
</comment>
<evidence type="ECO:0000256" key="5">
    <source>
        <dbReference type="ARBA" id="ARBA00022692"/>
    </source>
</evidence>
<evidence type="ECO:0000256" key="4">
    <source>
        <dbReference type="ARBA" id="ARBA00022670"/>
    </source>
</evidence>
<keyword evidence="9 14" id="KW-1133">Transmembrane helix</keyword>